<dbReference type="RefSeq" id="WP_261235246.1">
    <property type="nucleotide sequence ID" value="NZ_JAMXFA010000009.1"/>
</dbReference>
<proteinExistence type="predicted"/>
<comment type="caution">
    <text evidence="1">The sequence shown here is derived from an EMBL/GenBank/DDBJ whole genome shotgun (WGS) entry which is preliminary data.</text>
</comment>
<evidence type="ECO:0000313" key="1">
    <source>
        <dbReference type="EMBL" id="MCT7977838.1"/>
    </source>
</evidence>
<keyword evidence="2" id="KW-1185">Reference proteome</keyword>
<protein>
    <submittedName>
        <fullName evidence="1">Uncharacterized protein</fullName>
    </submittedName>
</protein>
<organism evidence="1 2">
    <name type="scientific">Laspinema olomoucense D3b</name>
    <dbReference type="NCBI Taxonomy" id="2953688"/>
    <lineage>
        <taxon>Bacteria</taxon>
        <taxon>Bacillati</taxon>
        <taxon>Cyanobacteriota</taxon>
        <taxon>Cyanophyceae</taxon>
        <taxon>Oscillatoriophycideae</taxon>
        <taxon>Oscillatoriales</taxon>
        <taxon>Laspinemataceae</taxon>
        <taxon>Laspinema</taxon>
        <taxon>Laspinema olomoucense</taxon>
    </lineage>
</organism>
<dbReference type="EMBL" id="JAMXFA010000009">
    <property type="protein sequence ID" value="MCT7977838.1"/>
    <property type="molecule type" value="Genomic_DNA"/>
</dbReference>
<accession>A0ABT2N5A5</accession>
<dbReference type="Proteomes" id="UP001525961">
    <property type="component" value="Unassembled WGS sequence"/>
</dbReference>
<name>A0ABT2N5A5_9CYAN</name>
<sequence length="51" mass="5749">MKGRLIGGFIWKPVKVGGLLDLWRLRRRDRPDDFGIQEAVGIAGTETIARL</sequence>
<evidence type="ECO:0000313" key="2">
    <source>
        <dbReference type="Proteomes" id="UP001525961"/>
    </source>
</evidence>
<reference evidence="1 2" key="1">
    <citation type="journal article" date="2022" name="Front. Microbiol.">
        <title>High genomic differentiation and limited gene flow indicate recent cryptic speciation within the genus Laspinema (cyanobacteria).</title>
        <authorList>
            <person name="Stanojkovic A."/>
            <person name="Skoupy S."/>
            <person name="Skaloud P."/>
            <person name="Dvorak P."/>
        </authorList>
    </citation>
    <scope>NUCLEOTIDE SEQUENCE [LARGE SCALE GENOMIC DNA]</scope>
    <source>
        <strain evidence="1 2">D3b</strain>
    </source>
</reference>
<gene>
    <name evidence="1" type="ORF">NG792_08985</name>
</gene>